<dbReference type="EMBL" id="CP042913">
    <property type="protein sequence ID" value="QEG35912.1"/>
    <property type="molecule type" value="Genomic_DNA"/>
</dbReference>
<name>A0A5B9QEJ2_9BACT</name>
<evidence type="ECO:0000313" key="1">
    <source>
        <dbReference type="EMBL" id="QEG35912.1"/>
    </source>
</evidence>
<proteinExistence type="predicted"/>
<evidence type="ECO:0000313" key="2">
    <source>
        <dbReference type="Proteomes" id="UP000323917"/>
    </source>
</evidence>
<gene>
    <name evidence="1" type="ORF">Pr1d_32190</name>
</gene>
<protein>
    <submittedName>
        <fullName evidence="1">Uncharacterized protein</fullName>
    </submittedName>
</protein>
<accession>A0A5B9QEJ2</accession>
<dbReference type="Proteomes" id="UP000323917">
    <property type="component" value="Chromosome"/>
</dbReference>
<dbReference type="AlphaFoldDB" id="A0A5B9QEJ2"/>
<keyword evidence="2" id="KW-1185">Reference proteome</keyword>
<reference evidence="1 2" key="1">
    <citation type="submission" date="2019-08" db="EMBL/GenBank/DDBJ databases">
        <title>Deep-cultivation of Planctomycetes and their phenomic and genomic characterization uncovers novel biology.</title>
        <authorList>
            <person name="Wiegand S."/>
            <person name="Jogler M."/>
            <person name="Boedeker C."/>
            <person name="Pinto D."/>
            <person name="Vollmers J."/>
            <person name="Rivas-Marin E."/>
            <person name="Kohn T."/>
            <person name="Peeters S.H."/>
            <person name="Heuer A."/>
            <person name="Rast P."/>
            <person name="Oberbeckmann S."/>
            <person name="Bunk B."/>
            <person name="Jeske O."/>
            <person name="Meyerdierks A."/>
            <person name="Storesund J.E."/>
            <person name="Kallscheuer N."/>
            <person name="Luecker S."/>
            <person name="Lage O.M."/>
            <person name="Pohl T."/>
            <person name="Merkel B.J."/>
            <person name="Hornburger P."/>
            <person name="Mueller R.-W."/>
            <person name="Bruemmer F."/>
            <person name="Labrenz M."/>
            <person name="Spormann A.M."/>
            <person name="Op den Camp H."/>
            <person name="Overmann J."/>
            <person name="Amann R."/>
            <person name="Jetten M.S.M."/>
            <person name="Mascher T."/>
            <person name="Medema M.H."/>
            <person name="Devos D.P."/>
            <person name="Kaster A.-K."/>
            <person name="Ovreas L."/>
            <person name="Rohde M."/>
            <person name="Galperin M.Y."/>
            <person name="Jogler C."/>
        </authorList>
    </citation>
    <scope>NUCLEOTIDE SEQUENCE [LARGE SCALE GENOMIC DNA]</scope>
    <source>
        <strain evidence="1 2">Pr1d</strain>
    </source>
</reference>
<sequence length="76" mass="8569">MRRCSDAGNLLYLKRVIVTIGTGTNKFWILRSRCVRCLGIIGFSASEHTHLLTDNFQFGSFLAIFFPGVLFETPVD</sequence>
<dbReference type="KEGG" id="bgok:Pr1d_32190"/>
<organism evidence="1 2">
    <name type="scientific">Bythopirellula goksoeyrii</name>
    <dbReference type="NCBI Taxonomy" id="1400387"/>
    <lineage>
        <taxon>Bacteria</taxon>
        <taxon>Pseudomonadati</taxon>
        <taxon>Planctomycetota</taxon>
        <taxon>Planctomycetia</taxon>
        <taxon>Pirellulales</taxon>
        <taxon>Lacipirellulaceae</taxon>
        <taxon>Bythopirellula</taxon>
    </lineage>
</organism>